<dbReference type="PANTHER" id="PTHR39210:SF1">
    <property type="entry name" value="HEPARIN-SULFATE LYASE"/>
    <property type="match status" value="1"/>
</dbReference>
<evidence type="ECO:0000313" key="7">
    <source>
        <dbReference type="EMBL" id="MCC3297613.1"/>
    </source>
</evidence>
<dbReference type="Gene3D" id="2.70.98.70">
    <property type="match status" value="1"/>
</dbReference>
<gene>
    <name evidence="7" type="ORF">LJ757_07315</name>
</gene>
<dbReference type="RefSeq" id="WP_227895499.1">
    <property type="nucleotide sequence ID" value="NZ_CP099466.1"/>
</dbReference>
<dbReference type="SUPFAM" id="SSF48230">
    <property type="entry name" value="Chondroitin AC/alginate lyase"/>
    <property type="match status" value="1"/>
</dbReference>
<dbReference type="Pfam" id="PF07940">
    <property type="entry name" value="Hepar_II_III_C"/>
    <property type="match status" value="1"/>
</dbReference>
<protein>
    <submittedName>
        <fullName evidence="7">Heparinase II/III family protein</fullName>
    </submittedName>
</protein>
<dbReference type="Gene3D" id="1.50.10.100">
    <property type="entry name" value="Chondroitin AC/alginate lyase"/>
    <property type="match status" value="1"/>
</dbReference>
<evidence type="ECO:0000313" key="8">
    <source>
        <dbReference type="Proteomes" id="UP001139158"/>
    </source>
</evidence>
<evidence type="ECO:0000256" key="3">
    <source>
        <dbReference type="ARBA" id="ARBA00022764"/>
    </source>
</evidence>
<keyword evidence="2" id="KW-0732">Signal</keyword>
<evidence type="ECO:0000256" key="1">
    <source>
        <dbReference type="ARBA" id="ARBA00004418"/>
    </source>
</evidence>
<keyword evidence="4" id="KW-0456">Lyase</keyword>
<dbReference type="Proteomes" id="UP001139158">
    <property type="component" value="Unassembled WGS sequence"/>
</dbReference>
<evidence type="ECO:0000256" key="2">
    <source>
        <dbReference type="ARBA" id="ARBA00022729"/>
    </source>
</evidence>
<dbReference type="SUPFAM" id="SSF53474">
    <property type="entry name" value="alpha/beta-Hydrolases"/>
    <property type="match status" value="1"/>
</dbReference>
<evidence type="ECO:0000259" key="5">
    <source>
        <dbReference type="Pfam" id="PF07940"/>
    </source>
</evidence>
<dbReference type="AlphaFoldDB" id="A0A9X1SC03"/>
<comment type="subcellular location">
    <subcellularLocation>
        <location evidence="1">Periplasm</location>
    </subcellularLocation>
</comment>
<dbReference type="InterPro" id="IPR031680">
    <property type="entry name" value="Hepar_II_III_N"/>
</dbReference>
<feature type="domain" description="Heparin-sulfate lyase N-terminal" evidence="6">
    <location>
        <begin position="19"/>
        <end position="187"/>
    </location>
</feature>
<evidence type="ECO:0000256" key="4">
    <source>
        <dbReference type="ARBA" id="ARBA00023239"/>
    </source>
</evidence>
<name>A0A9X1SC03_9MICC</name>
<comment type="caution">
    <text evidence="7">The sequence shown here is derived from an EMBL/GenBank/DDBJ whole genome shotgun (WGS) entry which is preliminary data.</text>
</comment>
<dbReference type="PANTHER" id="PTHR39210">
    <property type="entry name" value="HEPARIN-SULFATE LYASE"/>
    <property type="match status" value="1"/>
</dbReference>
<organism evidence="7 8">
    <name type="scientific">Arthrobacter caoxuetaonis</name>
    <dbReference type="NCBI Taxonomy" id="2886935"/>
    <lineage>
        <taxon>Bacteria</taxon>
        <taxon>Bacillati</taxon>
        <taxon>Actinomycetota</taxon>
        <taxon>Actinomycetes</taxon>
        <taxon>Micrococcales</taxon>
        <taxon>Micrococcaceae</taxon>
        <taxon>Arthrobacter</taxon>
    </lineage>
</organism>
<accession>A0A9X1SC03</accession>
<evidence type="ECO:0000259" key="6">
    <source>
        <dbReference type="Pfam" id="PF16889"/>
    </source>
</evidence>
<reference evidence="7" key="1">
    <citation type="submission" date="2021-10" db="EMBL/GenBank/DDBJ databases">
        <title>Novel species in genus Arthrobacter.</title>
        <authorList>
            <person name="Liu Y."/>
        </authorList>
    </citation>
    <scope>NUCLEOTIDE SEQUENCE</scope>
    <source>
        <strain evidence="7">Zg-Y453</strain>
    </source>
</reference>
<dbReference type="GO" id="GO:0016829">
    <property type="term" value="F:lyase activity"/>
    <property type="evidence" value="ECO:0007669"/>
    <property type="project" value="UniProtKB-KW"/>
</dbReference>
<dbReference type="InterPro" id="IPR012480">
    <property type="entry name" value="Hepar_II_III_C"/>
</dbReference>
<feature type="domain" description="Heparinase II/III-like C-terminal" evidence="5">
    <location>
        <begin position="276"/>
        <end position="444"/>
    </location>
</feature>
<proteinExistence type="predicted"/>
<dbReference type="Gene3D" id="3.40.50.1820">
    <property type="entry name" value="alpha/beta hydrolase"/>
    <property type="match status" value="1"/>
</dbReference>
<keyword evidence="3" id="KW-0574">Periplasm</keyword>
<dbReference type="Pfam" id="PF16889">
    <property type="entry name" value="Hepar_II_III_N"/>
    <property type="match status" value="1"/>
</dbReference>
<sequence>MAAEIMSGRLTMRPHGAWQLPETILWDEDPFAQRNWVFQFHTLRWMEPVRRIALAGDPNARKFWVDTCQSWIAANPPGASKSRYAWGDMVDGIRAMVMTLALPMFEGEDHEWLTRSIWEHGEWLADPSHLGHSNHALHQHQALLVVGRVFKYQPWVDLAIERLMELFDESFDDEGVNAEGSIAYHRLNHDWWETAFTRLDVEGIARPKNADRLKLALTELAYATKPNGLFERIGDIDVGGPTGLQSPELTYVQTQGASGQTPSDLTKVYKAGYVFGRSGWGDFEREFVNETFYSISYGPANRVHGHQDGASVTLHAEGSPWLVDAGKYAYVQDKMRDYCVRRLGHNVVHIDGVKYDPTSRVSLDRYKLTQEADDFVLSDNGYAGVKLTRRIIYVRGGDFFIVFDTVRSSKSITAHQRWHLDYETTVEPTKKGYNLNRVRGRASIQWAGKMPTLSTVRGQEDPLDGWMATDWMKREEATVLSATRSGDRFRFITVFGAGRRWERGPEVLSTSPQDADMVMTVRNGKTVWSVRIGRDTVEVAAGDGVFTAPRISNPLGLAAELVRDALSGESNVAPCTESAFSPAYWQTLRDWVRADDANQRLRRLMVLDRLLEKLDVAGDVTKPDNGLRSAIVDTAGHDLVFDGLISQTTLGVRREPLISWNQDVPVRSQTYGAKVHSIYGGISGRLPADSPATLSIEVGGLTLPVSIGRGDTDLLSVRFHGAINREKYTLPLFQGLTSESRGGNSFAIFQDPSLDLDQQINLAWFLGTKEVNLHQEIADVVREFARTLGGKRVVLSGSSGGGFTALQVASYLPDASVLAFNPQTIVGAYHRARAEPALAACFGGMEEAVSDPGLLSRISAVERYRGLGKYPSVLYVQNSGDGHHVQKHLTPFKDVIDAHPDAGRVEFIDVNWGKGHVSPTTQIYNDFLELAGARALSLEV</sequence>
<dbReference type="EMBL" id="JAJFZV010000006">
    <property type="protein sequence ID" value="MCC3297613.1"/>
    <property type="molecule type" value="Genomic_DNA"/>
</dbReference>
<keyword evidence="8" id="KW-1185">Reference proteome</keyword>
<dbReference type="InterPro" id="IPR008929">
    <property type="entry name" value="Chondroitin_lyas"/>
</dbReference>
<dbReference type="InterPro" id="IPR029058">
    <property type="entry name" value="AB_hydrolase_fold"/>
</dbReference>
<dbReference type="GO" id="GO:0042597">
    <property type="term" value="C:periplasmic space"/>
    <property type="evidence" value="ECO:0007669"/>
    <property type="project" value="UniProtKB-SubCell"/>
</dbReference>